<evidence type="ECO:0008006" key="2">
    <source>
        <dbReference type="Google" id="ProtNLM"/>
    </source>
</evidence>
<name>A0A0H5QKL6_9EUKA</name>
<dbReference type="PANTHER" id="PTHR45125:SF3">
    <property type="entry name" value="NO-APICAL-MERISTEM-ASSOCIATED CARBOXY-TERMINAL DOMAIN PROTEIN"/>
    <property type="match status" value="1"/>
</dbReference>
<organism evidence="1">
    <name type="scientific">Spongospora subterranea</name>
    <dbReference type="NCBI Taxonomy" id="70186"/>
    <lineage>
        <taxon>Eukaryota</taxon>
        <taxon>Sar</taxon>
        <taxon>Rhizaria</taxon>
        <taxon>Endomyxa</taxon>
        <taxon>Phytomyxea</taxon>
        <taxon>Plasmodiophorida</taxon>
        <taxon>Plasmodiophoridae</taxon>
        <taxon>Spongospora</taxon>
    </lineage>
</organism>
<dbReference type="PANTHER" id="PTHR45125">
    <property type="entry name" value="F21J9.4-RELATED"/>
    <property type="match status" value="1"/>
</dbReference>
<sequence length="176" mass="19935">QFGMHPVGSTVGCDGDPVPLSKKIVGRRPRGKNFKAKDDVRLCQSWIFASEDPIAGSDQKQETFWTRVEEKFNSGVESTAPDFRSWSSLQSRWSCLQATVSKFCGIWQCLQNEEHSGWSPEDYQREALSLFEDTFYNNVSFTSLSSWEALRKSPKWTTYTDLIGKKLSDRKCAGSG</sequence>
<evidence type="ECO:0000313" key="1">
    <source>
        <dbReference type="EMBL" id="CRZ01851.1"/>
    </source>
</evidence>
<dbReference type="AlphaFoldDB" id="A0A0H5QKL6"/>
<dbReference type="EMBL" id="HACM01001409">
    <property type="protein sequence ID" value="CRZ01851.1"/>
    <property type="molecule type" value="Transcribed_RNA"/>
</dbReference>
<reference evidence="1" key="1">
    <citation type="submission" date="2015-04" db="EMBL/GenBank/DDBJ databases">
        <title>The genome sequence of the plant pathogenic Rhizarian Plasmodiophora brassicae reveals insights in its biotrophic life cycle and the origin of chitin synthesis.</title>
        <authorList>
            <person name="Schwelm A."/>
            <person name="Fogelqvist J."/>
            <person name="Knaust A."/>
            <person name="Julke S."/>
            <person name="Lilja T."/>
            <person name="Dhandapani V."/>
            <person name="Bonilla-Rosso G."/>
            <person name="Karlsson M."/>
            <person name="Shevchenko A."/>
            <person name="Choi S.R."/>
            <person name="Kim H.G."/>
            <person name="Park J.Y."/>
            <person name="Lim Y.P."/>
            <person name="Ludwig-Muller J."/>
            <person name="Dixelius C."/>
        </authorList>
    </citation>
    <scope>NUCLEOTIDE SEQUENCE</scope>
    <source>
        <tissue evidence="1">Potato root galls</tissue>
    </source>
</reference>
<protein>
    <recommendedName>
        <fullName evidence="2">No apical meristem-associated C-terminal domain-containing protein</fullName>
    </recommendedName>
</protein>
<proteinExistence type="predicted"/>
<feature type="non-terminal residue" evidence="1">
    <location>
        <position position="1"/>
    </location>
</feature>
<accession>A0A0H5QKL6</accession>